<feature type="region of interest" description="Disordered" evidence="6">
    <location>
        <begin position="1"/>
        <end position="75"/>
    </location>
</feature>
<evidence type="ECO:0000256" key="1">
    <source>
        <dbReference type="ARBA" id="ARBA00004651"/>
    </source>
</evidence>
<accession>A0ABX5XFR6</accession>
<feature type="transmembrane region" description="Helical" evidence="7">
    <location>
        <begin position="202"/>
        <end position="223"/>
    </location>
</feature>
<evidence type="ECO:0000313" key="9">
    <source>
        <dbReference type="Proteomes" id="UP000319068"/>
    </source>
</evidence>
<feature type="transmembrane region" description="Helical" evidence="7">
    <location>
        <begin position="150"/>
        <end position="170"/>
    </location>
</feature>
<dbReference type="InterPro" id="IPR001123">
    <property type="entry name" value="LeuE-type"/>
</dbReference>
<keyword evidence="4 7" id="KW-1133">Transmembrane helix</keyword>
<dbReference type="PANTHER" id="PTHR30086:SF20">
    <property type="entry name" value="ARGININE EXPORTER PROTEIN ARGO-RELATED"/>
    <property type="match status" value="1"/>
</dbReference>
<evidence type="ECO:0000256" key="6">
    <source>
        <dbReference type="SAM" id="MobiDB-lite"/>
    </source>
</evidence>
<feature type="transmembrane region" description="Helical" evidence="7">
    <location>
        <begin position="125"/>
        <end position="144"/>
    </location>
</feature>
<evidence type="ECO:0000256" key="3">
    <source>
        <dbReference type="ARBA" id="ARBA00022692"/>
    </source>
</evidence>
<keyword evidence="2" id="KW-1003">Cell membrane</keyword>
<protein>
    <submittedName>
        <fullName evidence="8">LysE family translocator</fullName>
    </submittedName>
</protein>
<feature type="compositionally biased region" description="Low complexity" evidence="6">
    <location>
        <begin position="43"/>
        <end position="52"/>
    </location>
</feature>
<proteinExistence type="predicted"/>
<dbReference type="PANTHER" id="PTHR30086">
    <property type="entry name" value="ARGININE EXPORTER PROTEIN ARGO"/>
    <property type="match status" value="1"/>
</dbReference>
<dbReference type="Pfam" id="PF01810">
    <property type="entry name" value="LysE"/>
    <property type="match status" value="1"/>
</dbReference>
<evidence type="ECO:0000256" key="4">
    <source>
        <dbReference type="ARBA" id="ARBA00022989"/>
    </source>
</evidence>
<evidence type="ECO:0000313" key="8">
    <source>
        <dbReference type="EMBL" id="QDP77100.1"/>
    </source>
</evidence>
<sequence>MGCCLPTVGERPPPNHDRGSARRAQCRASPRPYDEPPTRRTRTTGPSAPTARSVPGPVARSTPRPSGGPGFARDARHAPSYRGAVPHLDALLAFALASLVLVAIPGPSVLFVVGRSLTLGHRGGVLSVLGNELGALTLVVAVALGVGTVVATSVAIFTVVKLVGAAYLVWLGVQAIRHRRDGTVAVDDAPVREPWWRVVRQGYVVGVTNPKTIVFFVAVLPQFTDFHAGRVPGQMMVLGLVFTVIAFVCDSVWALAAGAARSWFASSPRRLGTVRAAGGGMMIGLGGVLAVASHRAP</sequence>
<keyword evidence="3 7" id="KW-0812">Transmembrane</keyword>
<gene>
    <name evidence="8" type="ORF">FOG94_09310</name>
</gene>
<dbReference type="Proteomes" id="UP000319068">
    <property type="component" value="Chromosome"/>
</dbReference>
<feature type="transmembrane region" description="Helical" evidence="7">
    <location>
        <begin position="90"/>
        <end position="113"/>
    </location>
</feature>
<reference evidence="8 9" key="1">
    <citation type="submission" date="2019-07" db="EMBL/GenBank/DDBJ databases">
        <title>Complete Genome Sequence and Methylome Analysis of Arthrobacter luteus NEB113.</title>
        <authorList>
            <person name="Fomenkov A."/>
            <person name="Anton B.P."/>
            <person name="Vincze T."/>
            <person name="Roberts R.J."/>
        </authorList>
    </citation>
    <scope>NUCLEOTIDE SEQUENCE [LARGE SCALE GENOMIC DNA]</scope>
    <source>
        <strain evidence="8 9">NEB113</strain>
    </source>
</reference>
<evidence type="ECO:0000256" key="5">
    <source>
        <dbReference type="ARBA" id="ARBA00023136"/>
    </source>
</evidence>
<evidence type="ECO:0000256" key="2">
    <source>
        <dbReference type="ARBA" id="ARBA00022475"/>
    </source>
</evidence>
<name>A0ABX5XFR6_CELCE</name>
<comment type="subcellular location">
    <subcellularLocation>
        <location evidence="1">Cell membrane</location>
        <topology evidence="1">Multi-pass membrane protein</topology>
    </subcellularLocation>
</comment>
<keyword evidence="5 7" id="KW-0472">Membrane</keyword>
<organism evidence="8 9">
    <name type="scientific">Cellulosimicrobium cellulans</name>
    <name type="common">Arthrobacter luteus</name>
    <dbReference type="NCBI Taxonomy" id="1710"/>
    <lineage>
        <taxon>Bacteria</taxon>
        <taxon>Bacillati</taxon>
        <taxon>Actinomycetota</taxon>
        <taxon>Actinomycetes</taxon>
        <taxon>Micrococcales</taxon>
        <taxon>Promicromonosporaceae</taxon>
        <taxon>Cellulosimicrobium</taxon>
    </lineage>
</organism>
<evidence type="ECO:0000256" key="7">
    <source>
        <dbReference type="SAM" id="Phobius"/>
    </source>
</evidence>
<dbReference type="EMBL" id="CP041694">
    <property type="protein sequence ID" value="QDP77100.1"/>
    <property type="molecule type" value="Genomic_DNA"/>
</dbReference>
<feature type="transmembrane region" description="Helical" evidence="7">
    <location>
        <begin position="272"/>
        <end position="292"/>
    </location>
</feature>
<keyword evidence="9" id="KW-1185">Reference proteome</keyword>
<feature type="transmembrane region" description="Helical" evidence="7">
    <location>
        <begin position="235"/>
        <end position="260"/>
    </location>
</feature>